<evidence type="ECO:0000313" key="2">
    <source>
        <dbReference type="EMBL" id="MFB9995338.1"/>
    </source>
</evidence>
<keyword evidence="3" id="KW-1185">Reference proteome</keyword>
<dbReference type="InterPro" id="IPR034660">
    <property type="entry name" value="DinB/YfiT-like"/>
</dbReference>
<dbReference type="Proteomes" id="UP001589733">
    <property type="component" value="Unassembled WGS sequence"/>
</dbReference>
<gene>
    <name evidence="2" type="ORF">ACFFLM_25660</name>
</gene>
<dbReference type="EMBL" id="JBHLYR010000085">
    <property type="protein sequence ID" value="MFB9995338.1"/>
    <property type="molecule type" value="Genomic_DNA"/>
</dbReference>
<organism evidence="2 3">
    <name type="scientific">Deinococcus oregonensis</name>
    <dbReference type="NCBI Taxonomy" id="1805970"/>
    <lineage>
        <taxon>Bacteria</taxon>
        <taxon>Thermotogati</taxon>
        <taxon>Deinococcota</taxon>
        <taxon>Deinococci</taxon>
        <taxon>Deinococcales</taxon>
        <taxon>Deinococcaceae</taxon>
        <taxon>Deinococcus</taxon>
    </lineage>
</organism>
<feature type="domain" description="DinB-like" evidence="1">
    <location>
        <begin position="37"/>
        <end position="169"/>
    </location>
</feature>
<protein>
    <submittedName>
        <fullName evidence="2">DinB family protein</fullName>
    </submittedName>
</protein>
<dbReference type="Gene3D" id="1.20.120.450">
    <property type="entry name" value="dinb family like domain"/>
    <property type="match status" value="1"/>
</dbReference>
<proteinExistence type="predicted"/>
<accession>A0ABV6B6G3</accession>
<reference evidence="2 3" key="1">
    <citation type="submission" date="2024-09" db="EMBL/GenBank/DDBJ databases">
        <authorList>
            <person name="Sun Q."/>
            <person name="Mori K."/>
        </authorList>
    </citation>
    <scope>NUCLEOTIDE SEQUENCE [LARGE SCALE GENOMIC DNA]</scope>
    <source>
        <strain evidence="2 3">JCM 13503</strain>
    </source>
</reference>
<dbReference type="InterPro" id="IPR024775">
    <property type="entry name" value="DinB-like"/>
</dbReference>
<name>A0ABV6B6G3_9DEIO</name>
<sequence length="180" mass="19885">MTASPHPDPLAFPIGPIPHLAGHDQAALEEVAARMLATAQAWRTLLTGLSETELSQRYRPGSWTVHQLAHHAADAHLHGLVRLSYGLAEQPYTIQPMDQEAWLALPTSAAPVQHALALLDALNLRWVAILRGTDPRALGTQILHPQEGQQDLWRLVAKHDWHLRHHLAHAQLALGSEVPR</sequence>
<dbReference type="Pfam" id="PF12867">
    <property type="entry name" value="DinB_2"/>
    <property type="match status" value="1"/>
</dbReference>
<dbReference type="SUPFAM" id="SSF109854">
    <property type="entry name" value="DinB/YfiT-like putative metalloenzymes"/>
    <property type="match status" value="1"/>
</dbReference>
<comment type="caution">
    <text evidence="2">The sequence shown here is derived from an EMBL/GenBank/DDBJ whole genome shotgun (WGS) entry which is preliminary data.</text>
</comment>
<dbReference type="RefSeq" id="WP_380017175.1">
    <property type="nucleotide sequence ID" value="NZ_JBHLYR010000085.1"/>
</dbReference>
<evidence type="ECO:0000313" key="3">
    <source>
        <dbReference type="Proteomes" id="UP001589733"/>
    </source>
</evidence>
<evidence type="ECO:0000259" key="1">
    <source>
        <dbReference type="Pfam" id="PF12867"/>
    </source>
</evidence>